<reference evidence="1" key="3">
    <citation type="submission" date="2020-06" db="EMBL/GenBank/DDBJ databases">
        <authorList>
            <person name="Studholme D.J."/>
        </authorList>
    </citation>
    <scope>NUCLEOTIDE SEQUENCE</scope>
    <source>
        <strain evidence="1">NZFS 2646</strain>
    </source>
</reference>
<evidence type="ECO:0000313" key="3">
    <source>
        <dbReference type="EMBL" id="RLN79252.1"/>
    </source>
</evidence>
<dbReference type="EMBL" id="MAYM02000700">
    <property type="protein sequence ID" value="RLN36855.1"/>
    <property type="molecule type" value="Genomic_DNA"/>
</dbReference>
<evidence type="ECO:0000313" key="5">
    <source>
        <dbReference type="Proteomes" id="UP000285883"/>
    </source>
</evidence>
<gene>
    <name evidence="2" type="ORF">BBI17_006248</name>
    <name evidence="3" type="ORF">BBO99_00005409</name>
    <name evidence="1" type="ORF">JM16_005969</name>
</gene>
<dbReference type="Proteomes" id="UP000285624">
    <property type="component" value="Unassembled WGS sequence"/>
</dbReference>
<organism evidence="2 5">
    <name type="scientific">Phytophthora kernoviae</name>
    <dbReference type="NCBI Taxonomy" id="325452"/>
    <lineage>
        <taxon>Eukaryota</taxon>
        <taxon>Sar</taxon>
        <taxon>Stramenopiles</taxon>
        <taxon>Oomycota</taxon>
        <taxon>Peronosporomycetes</taxon>
        <taxon>Peronosporales</taxon>
        <taxon>Peronosporaceae</taxon>
        <taxon>Phytophthora</taxon>
    </lineage>
</organism>
<evidence type="ECO:0000313" key="1">
    <source>
        <dbReference type="EMBL" id="KAG2522119.1"/>
    </source>
</evidence>
<reference evidence="4 5" key="2">
    <citation type="submission" date="2018-07" db="EMBL/GenBank/DDBJ databases">
        <title>Genome sequencing of oomycete isolates from Chile give support for New Zealand origin for Phytophthora kernoviae and make available the first Nothophytophthora sp. genome.</title>
        <authorList>
            <person name="Studholme D.J."/>
            <person name="Sanfuentes E."/>
            <person name="Panda P."/>
            <person name="Hill R."/>
            <person name="Sambles C."/>
            <person name="Grant M."/>
            <person name="Williams N.M."/>
            <person name="Mcdougal R.L."/>
        </authorList>
    </citation>
    <scope>NUCLEOTIDE SEQUENCE [LARGE SCALE GENOMIC DNA]</scope>
    <source>
        <strain evidence="2">Chile2</strain>
        <strain evidence="3">Chile4</strain>
    </source>
</reference>
<dbReference type="Proteomes" id="UP000285883">
    <property type="component" value="Unassembled WGS sequence"/>
</dbReference>
<reference evidence="1" key="1">
    <citation type="journal article" date="2015" name="Genom Data">
        <title>Genome sequences of six Phytophthora species associated with forests in New Zealand.</title>
        <authorList>
            <person name="Studholme D.J."/>
            <person name="McDougal R.L."/>
            <person name="Sambles C."/>
            <person name="Hansen E."/>
            <person name="Hardy G."/>
            <person name="Grant M."/>
            <person name="Ganley R.J."/>
            <person name="Williams N.M."/>
        </authorList>
    </citation>
    <scope>NUCLEOTIDE SEQUENCE</scope>
    <source>
        <strain evidence="1">NZFS 2646</strain>
    </source>
</reference>
<evidence type="ECO:0008006" key="6">
    <source>
        <dbReference type="Google" id="ProtNLM"/>
    </source>
</evidence>
<dbReference type="PANTHER" id="PTHR12526">
    <property type="entry name" value="GLYCOSYLTRANSFERASE"/>
    <property type="match status" value="1"/>
</dbReference>
<name>A0A421FBY6_9STRA</name>
<dbReference type="EMBL" id="MBDN02000154">
    <property type="protein sequence ID" value="RLN79252.1"/>
    <property type="molecule type" value="Genomic_DNA"/>
</dbReference>
<comment type="caution">
    <text evidence="2">The sequence shown here is derived from an EMBL/GenBank/DDBJ whole genome shotgun (WGS) entry which is preliminary data.</text>
</comment>
<dbReference type="EMBL" id="JPWV03000176">
    <property type="protein sequence ID" value="KAG2522119.1"/>
    <property type="molecule type" value="Genomic_DNA"/>
</dbReference>
<protein>
    <recommendedName>
        <fullName evidence="6">Glycosyl transferase family 1 domain-containing protein</fullName>
    </recommendedName>
</protein>
<proteinExistence type="predicted"/>
<dbReference type="Gene3D" id="3.40.50.2000">
    <property type="entry name" value="Glycogen Phosphorylase B"/>
    <property type="match status" value="2"/>
</dbReference>
<dbReference type="SUPFAM" id="SSF53756">
    <property type="entry name" value="UDP-Glycosyltransferase/glycogen phosphorylase"/>
    <property type="match status" value="2"/>
</dbReference>
<evidence type="ECO:0000313" key="4">
    <source>
        <dbReference type="Proteomes" id="UP000285624"/>
    </source>
</evidence>
<dbReference type="AlphaFoldDB" id="A0A421FBY6"/>
<dbReference type="Proteomes" id="UP000785171">
    <property type="component" value="Unassembled WGS sequence"/>
</dbReference>
<evidence type="ECO:0000313" key="2">
    <source>
        <dbReference type="EMBL" id="RLN36855.1"/>
    </source>
</evidence>
<sequence length="859" mass="97092">MVDEVTQDSPSVKTQEILDQEVSEADLLHLSLLHEACVTDTNAAIPWQFGSPGQQLADGSASNHQELIHQNDTDLLRKLKQCPDVDVFLPQHLHGNGYCEDAVAYVKYLSSRLLPIWVLEKKLFDLDLGREVDYYDLCPKTPMIFFNHYWDGVPESPRWPQEKPIYLMPNIEMIELSPEYYWGVDVVLCKTQVCYDRVTRWYKQEGNPRNAQVFYTKHTSSDQAQFARKRLGDDAVAPKNFSNISFLHTAGTSIWKGTRAILDCWTSTADLPPLDVYINESAYNYMMPITFDQRLKNSRSPVNIHKGMMERSAFTKLTAEAAFFICPSRTEGYGHYINQARASGAVIITTDAAPMNELITSRDQLPGSSRFRQAVDIGMSWRRRIGNVSVDAQTGNQFPEGLPSADAGDLEVSEENLLHLSLLHEACVADENASLPWQFGSPGHQLNNGSASNPQALMYQNDTDLLQKLRQCPDVDIFLPEHLHGNGYCEDAVAYAKYLESRLLPAWILKVKLFDPNLGREVDYYDLCPKTPVIFFNHYWDGVPESPRWPKNKPIYLMPNIEMHELTAEYYWGVDVVLCKTQVCYERVTQWYEQEGNPRNTQVFYTKHTSSDQAHFARRRLGKDAIAPKNFSTIQFLHTAGASAWKGTRQLLDCWTSTPGLPRLDVYMDRKPFYRLVPGSYVPKLQHSNSSVKIHLGMINSLSFNKMTAEAAFIMCPSWSEGYGHYINQARASGAVVITTDVPPMNELIASNKTGVLISSRRKMHPMMLLGGNYKGEHGLKNVEGLVASFSGDAVCKAVKNMVNSTTSEQRAAISANARRKYHEDTLYFAQAMQELRKFARSDRPIPVAGLNNTSTAPE</sequence>
<keyword evidence="4" id="KW-1185">Reference proteome</keyword>
<accession>A0A421FBY6</accession>